<comment type="subcellular location">
    <subcellularLocation>
        <location evidence="1">Membrane</location>
        <topology evidence="1">Single-pass membrane protein</topology>
    </subcellularLocation>
</comment>
<feature type="domain" description="Wall-associated receptor kinase C-terminal" evidence="6">
    <location>
        <begin position="204"/>
        <end position="248"/>
    </location>
</feature>
<comment type="caution">
    <text evidence="7">The sequence shown here is derived from an EMBL/GenBank/DDBJ whole genome shotgun (WGS) entry which is preliminary data.</text>
</comment>
<evidence type="ECO:0000313" key="8">
    <source>
        <dbReference type="Proteomes" id="UP001179952"/>
    </source>
</evidence>
<dbReference type="InterPro" id="IPR025287">
    <property type="entry name" value="WAK_GUB"/>
</dbReference>
<reference evidence="7" key="1">
    <citation type="journal article" date="2023" name="Nat. Commun.">
        <title>Diploid and tetraploid genomes of Acorus and the evolution of monocots.</title>
        <authorList>
            <person name="Ma L."/>
            <person name="Liu K.W."/>
            <person name="Li Z."/>
            <person name="Hsiao Y.Y."/>
            <person name="Qi Y."/>
            <person name="Fu T."/>
            <person name="Tang G.D."/>
            <person name="Zhang D."/>
            <person name="Sun W.H."/>
            <person name="Liu D.K."/>
            <person name="Li Y."/>
            <person name="Chen G.Z."/>
            <person name="Liu X.D."/>
            <person name="Liao X.Y."/>
            <person name="Jiang Y.T."/>
            <person name="Yu X."/>
            <person name="Hao Y."/>
            <person name="Huang J."/>
            <person name="Zhao X.W."/>
            <person name="Ke S."/>
            <person name="Chen Y.Y."/>
            <person name="Wu W.L."/>
            <person name="Hsu J.L."/>
            <person name="Lin Y.F."/>
            <person name="Huang M.D."/>
            <person name="Li C.Y."/>
            <person name="Huang L."/>
            <person name="Wang Z.W."/>
            <person name="Zhao X."/>
            <person name="Zhong W.Y."/>
            <person name="Peng D.H."/>
            <person name="Ahmad S."/>
            <person name="Lan S."/>
            <person name="Zhang J.S."/>
            <person name="Tsai W.C."/>
            <person name="Van de Peer Y."/>
            <person name="Liu Z.J."/>
        </authorList>
    </citation>
    <scope>NUCLEOTIDE SEQUENCE</scope>
    <source>
        <strain evidence="7">SCP</strain>
    </source>
</reference>
<feature type="domain" description="Wall-associated receptor kinase galacturonan-binding" evidence="5">
    <location>
        <begin position="26"/>
        <end position="86"/>
    </location>
</feature>
<dbReference type="InterPro" id="IPR032872">
    <property type="entry name" value="WAK_assoc_C"/>
</dbReference>
<dbReference type="EMBL" id="JAUJYN010000007">
    <property type="protein sequence ID" value="KAK1266796.1"/>
    <property type="molecule type" value="Genomic_DNA"/>
</dbReference>
<keyword evidence="2 4" id="KW-0732">Signal</keyword>
<dbReference type="PANTHER" id="PTHR33355:SF10">
    <property type="entry name" value="EGF-LIKE DOMAIN-CONTAINING PROTEIN"/>
    <property type="match status" value="1"/>
</dbReference>
<protein>
    <submittedName>
        <fullName evidence="7">Uncharacterized protein</fullName>
    </submittedName>
</protein>
<accession>A0AAV9ASB4</accession>
<dbReference type="PANTHER" id="PTHR33355">
    <property type="entry name" value="WALL-ASSOCIATED RECEPTOR KINASE CARBOXY-TERMINAL PROTEIN-RELATED"/>
    <property type="match status" value="1"/>
</dbReference>
<dbReference type="GO" id="GO:0016020">
    <property type="term" value="C:membrane"/>
    <property type="evidence" value="ECO:0007669"/>
    <property type="project" value="UniProtKB-SubCell"/>
</dbReference>
<feature type="chain" id="PRO_5043945017" evidence="4">
    <location>
        <begin position="24"/>
        <end position="288"/>
    </location>
</feature>
<name>A0AAV9ASB4_ACOGR</name>
<evidence type="ECO:0000259" key="6">
    <source>
        <dbReference type="Pfam" id="PF14380"/>
    </source>
</evidence>
<evidence type="ECO:0000256" key="3">
    <source>
        <dbReference type="ARBA" id="ARBA00023180"/>
    </source>
</evidence>
<dbReference type="GO" id="GO:0030247">
    <property type="term" value="F:polysaccharide binding"/>
    <property type="evidence" value="ECO:0007669"/>
    <property type="project" value="InterPro"/>
</dbReference>
<sequence length="288" mass="31179">MKQPNSSSTSLLLLLLFIHSVSSQTCRNTCGPLPLRYPFGSGPGCGDPQFQTYLTCNGDTLLFNTHTGSYPVDSIDYPNKILHVQDPSMTTCTTSSTCATTRFGLNWNAPFTFVDEEVFALLGCSINGDTTNRTVPLCDTNDDARICDFLSTCPSVTGFGSSCCVYSPVTLGPSFEMDLGKLKCGSYVGIYGFNDQMMNPQAWKYGFGIKYRFSVDNGVPGACGDCEASNGVCGYNGPYSSFVCSCANGINTTNNCYFAASWNRADFVRPFSMGIGLISLWSLARTMF</sequence>
<feature type="signal peptide" evidence="4">
    <location>
        <begin position="1"/>
        <end position="23"/>
    </location>
</feature>
<keyword evidence="8" id="KW-1185">Reference proteome</keyword>
<dbReference type="Proteomes" id="UP001179952">
    <property type="component" value="Unassembled WGS sequence"/>
</dbReference>
<dbReference type="Pfam" id="PF14380">
    <property type="entry name" value="WAK_assoc"/>
    <property type="match status" value="1"/>
</dbReference>
<keyword evidence="3" id="KW-0325">Glycoprotein</keyword>
<dbReference type="AlphaFoldDB" id="A0AAV9ASB4"/>
<evidence type="ECO:0000256" key="2">
    <source>
        <dbReference type="ARBA" id="ARBA00022729"/>
    </source>
</evidence>
<gene>
    <name evidence="7" type="ORF">QJS04_geneDACA014591</name>
</gene>
<evidence type="ECO:0000313" key="7">
    <source>
        <dbReference type="EMBL" id="KAK1266796.1"/>
    </source>
</evidence>
<dbReference type="Pfam" id="PF13947">
    <property type="entry name" value="GUB_WAK_bind"/>
    <property type="match status" value="1"/>
</dbReference>
<evidence type="ECO:0000259" key="5">
    <source>
        <dbReference type="Pfam" id="PF13947"/>
    </source>
</evidence>
<proteinExistence type="predicted"/>
<organism evidence="7 8">
    <name type="scientific">Acorus gramineus</name>
    <name type="common">Dwarf sweet flag</name>
    <dbReference type="NCBI Taxonomy" id="55184"/>
    <lineage>
        <taxon>Eukaryota</taxon>
        <taxon>Viridiplantae</taxon>
        <taxon>Streptophyta</taxon>
        <taxon>Embryophyta</taxon>
        <taxon>Tracheophyta</taxon>
        <taxon>Spermatophyta</taxon>
        <taxon>Magnoliopsida</taxon>
        <taxon>Liliopsida</taxon>
        <taxon>Acoraceae</taxon>
        <taxon>Acorus</taxon>
    </lineage>
</organism>
<evidence type="ECO:0000256" key="1">
    <source>
        <dbReference type="ARBA" id="ARBA00004167"/>
    </source>
</evidence>
<reference evidence="7" key="2">
    <citation type="submission" date="2023-06" db="EMBL/GenBank/DDBJ databases">
        <authorList>
            <person name="Ma L."/>
            <person name="Liu K.-W."/>
            <person name="Li Z."/>
            <person name="Hsiao Y.-Y."/>
            <person name="Qi Y."/>
            <person name="Fu T."/>
            <person name="Tang G."/>
            <person name="Zhang D."/>
            <person name="Sun W.-H."/>
            <person name="Liu D.-K."/>
            <person name="Li Y."/>
            <person name="Chen G.-Z."/>
            <person name="Liu X.-D."/>
            <person name="Liao X.-Y."/>
            <person name="Jiang Y.-T."/>
            <person name="Yu X."/>
            <person name="Hao Y."/>
            <person name="Huang J."/>
            <person name="Zhao X.-W."/>
            <person name="Ke S."/>
            <person name="Chen Y.-Y."/>
            <person name="Wu W.-L."/>
            <person name="Hsu J.-L."/>
            <person name="Lin Y.-F."/>
            <person name="Huang M.-D."/>
            <person name="Li C.-Y."/>
            <person name="Huang L."/>
            <person name="Wang Z.-W."/>
            <person name="Zhao X."/>
            <person name="Zhong W.-Y."/>
            <person name="Peng D.-H."/>
            <person name="Ahmad S."/>
            <person name="Lan S."/>
            <person name="Zhang J.-S."/>
            <person name="Tsai W.-C."/>
            <person name="Van De Peer Y."/>
            <person name="Liu Z.-J."/>
        </authorList>
    </citation>
    <scope>NUCLEOTIDE SEQUENCE</scope>
    <source>
        <strain evidence="7">SCP</strain>
        <tissue evidence="7">Leaves</tissue>
    </source>
</reference>
<evidence type="ECO:0000256" key="4">
    <source>
        <dbReference type="SAM" id="SignalP"/>
    </source>
</evidence>